<evidence type="ECO:0000256" key="1">
    <source>
        <dbReference type="ARBA" id="ARBA00004141"/>
    </source>
</evidence>
<dbReference type="EnsemblPlants" id="Pp3c11_26830V3.4">
    <property type="protein sequence ID" value="Pp3c11_26830V3.4"/>
    <property type="gene ID" value="Pp3c11_26830"/>
</dbReference>
<reference evidence="10 12" key="1">
    <citation type="journal article" date="2008" name="Science">
        <title>The Physcomitrella genome reveals evolutionary insights into the conquest of land by plants.</title>
        <authorList>
            <person name="Rensing S."/>
            <person name="Lang D."/>
            <person name="Zimmer A."/>
            <person name="Terry A."/>
            <person name="Salamov A."/>
            <person name="Shapiro H."/>
            <person name="Nishiyama T."/>
            <person name="Perroud P.-F."/>
            <person name="Lindquist E."/>
            <person name="Kamisugi Y."/>
            <person name="Tanahashi T."/>
            <person name="Sakakibara K."/>
            <person name="Fujita T."/>
            <person name="Oishi K."/>
            <person name="Shin-I T."/>
            <person name="Kuroki Y."/>
            <person name="Toyoda A."/>
            <person name="Suzuki Y."/>
            <person name="Hashimoto A."/>
            <person name="Yamaguchi K."/>
            <person name="Sugano A."/>
            <person name="Kohara Y."/>
            <person name="Fujiyama A."/>
            <person name="Anterola A."/>
            <person name="Aoki S."/>
            <person name="Ashton N."/>
            <person name="Barbazuk W.B."/>
            <person name="Barker E."/>
            <person name="Bennetzen J."/>
            <person name="Bezanilla M."/>
            <person name="Blankenship R."/>
            <person name="Cho S.H."/>
            <person name="Dutcher S."/>
            <person name="Estelle M."/>
            <person name="Fawcett J.A."/>
            <person name="Gundlach H."/>
            <person name="Hanada K."/>
            <person name="Heyl A."/>
            <person name="Hicks K.A."/>
            <person name="Hugh J."/>
            <person name="Lohr M."/>
            <person name="Mayer K."/>
            <person name="Melkozernov A."/>
            <person name="Murata T."/>
            <person name="Nelson D."/>
            <person name="Pils B."/>
            <person name="Prigge M."/>
            <person name="Reiss B."/>
            <person name="Renner T."/>
            <person name="Rombauts S."/>
            <person name="Rushton P."/>
            <person name="Sanderfoot A."/>
            <person name="Schween G."/>
            <person name="Shiu S.-H."/>
            <person name="Stueber K."/>
            <person name="Theodoulou F.L."/>
            <person name="Tu H."/>
            <person name="Van de Peer Y."/>
            <person name="Verrier P.J."/>
            <person name="Waters E."/>
            <person name="Wood A."/>
            <person name="Yang L."/>
            <person name="Cove D."/>
            <person name="Cuming A."/>
            <person name="Hasebe M."/>
            <person name="Lucas S."/>
            <person name="Mishler D.B."/>
            <person name="Reski R."/>
            <person name="Grigoriev I."/>
            <person name="Quatrano R.S."/>
            <person name="Boore J.L."/>
        </authorList>
    </citation>
    <scope>NUCLEOTIDE SEQUENCE [LARGE SCALE GENOMIC DNA]</scope>
    <source>
        <strain evidence="11 12">cv. Gransden 2004</strain>
    </source>
</reference>
<dbReference type="Pfam" id="PF02096">
    <property type="entry name" value="60KD_IMP"/>
    <property type="match status" value="1"/>
</dbReference>
<feature type="transmembrane region" description="Helical" evidence="8">
    <location>
        <begin position="185"/>
        <end position="208"/>
    </location>
</feature>
<dbReference type="KEGG" id="ppp:112288192"/>
<dbReference type="FunCoup" id="A9TV43">
    <property type="interactions" value="4359"/>
</dbReference>
<comment type="subcellular location">
    <subcellularLocation>
        <location evidence="1 6">Membrane</location>
        <topology evidence="1 6">Multi-pass membrane protein</topology>
    </subcellularLocation>
</comment>
<reference evidence="10 12" key="2">
    <citation type="journal article" date="2018" name="Plant J.">
        <title>The Physcomitrella patens chromosome-scale assembly reveals moss genome structure and evolution.</title>
        <authorList>
            <person name="Lang D."/>
            <person name="Ullrich K.K."/>
            <person name="Murat F."/>
            <person name="Fuchs J."/>
            <person name="Jenkins J."/>
            <person name="Haas F.B."/>
            <person name="Piednoel M."/>
            <person name="Gundlach H."/>
            <person name="Van Bel M."/>
            <person name="Meyberg R."/>
            <person name="Vives C."/>
            <person name="Morata J."/>
            <person name="Symeonidi A."/>
            <person name="Hiss M."/>
            <person name="Muchero W."/>
            <person name="Kamisugi Y."/>
            <person name="Saleh O."/>
            <person name="Blanc G."/>
            <person name="Decker E.L."/>
            <person name="van Gessel N."/>
            <person name="Grimwood J."/>
            <person name="Hayes R.D."/>
            <person name="Graham S.W."/>
            <person name="Gunter L.E."/>
            <person name="McDaniel S.F."/>
            <person name="Hoernstein S.N.W."/>
            <person name="Larsson A."/>
            <person name="Li F.W."/>
            <person name="Perroud P.F."/>
            <person name="Phillips J."/>
            <person name="Ranjan P."/>
            <person name="Rokshar D.S."/>
            <person name="Rothfels C.J."/>
            <person name="Schneider L."/>
            <person name="Shu S."/>
            <person name="Stevenson D.W."/>
            <person name="Thummler F."/>
            <person name="Tillich M."/>
            <person name="Villarreal Aguilar J.C."/>
            <person name="Widiez T."/>
            <person name="Wong G.K."/>
            <person name="Wymore A."/>
            <person name="Zhang Y."/>
            <person name="Zimmer A.D."/>
            <person name="Quatrano R.S."/>
            <person name="Mayer K.F.X."/>
            <person name="Goodstein D."/>
            <person name="Casacuberta J.M."/>
            <person name="Vandepoele K."/>
            <person name="Reski R."/>
            <person name="Cuming A.C."/>
            <person name="Tuskan G.A."/>
            <person name="Maumus F."/>
            <person name="Salse J."/>
            <person name="Schmutz J."/>
            <person name="Rensing S.A."/>
        </authorList>
    </citation>
    <scope>NUCLEOTIDE SEQUENCE [LARGE SCALE GENOMIC DNA]</scope>
    <source>
        <strain evidence="11 12">cv. Gransden 2004</strain>
    </source>
</reference>
<evidence type="ECO:0000256" key="2">
    <source>
        <dbReference type="ARBA" id="ARBA00010583"/>
    </source>
</evidence>
<dbReference type="PANTHER" id="PTHR12428">
    <property type="entry name" value="OXA1"/>
    <property type="match status" value="1"/>
</dbReference>
<feature type="transmembrane region" description="Helical" evidence="8">
    <location>
        <begin position="257"/>
        <end position="277"/>
    </location>
</feature>
<dbReference type="PANTHER" id="PTHR12428:SF34">
    <property type="entry name" value="MITOCHONDRIAL INNER MEMBRANE PROTEIN OXA1-LIKE"/>
    <property type="match status" value="1"/>
</dbReference>
<dbReference type="InterPro" id="IPR028055">
    <property type="entry name" value="YidC/Oxa/ALB_C"/>
</dbReference>
<gene>
    <name evidence="11" type="primary">LOC112288192</name>
    <name evidence="10" type="ORF">PHYPA_015640</name>
</gene>
<feature type="transmembrane region" description="Helical" evidence="8">
    <location>
        <begin position="343"/>
        <end position="364"/>
    </location>
</feature>
<evidence type="ECO:0000313" key="10">
    <source>
        <dbReference type="EMBL" id="PNR45869.1"/>
    </source>
</evidence>
<dbReference type="OrthoDB" id="2148490at2759"/>
<proteinExistence type="inferred from homology"/>
<evidence type="ECO:0000256" key="8">
    <source>
        <dbReference type="SAM" id="Phobius"/>
    </source>
</evidence>
<evidence type="ECO:0000256" key="7">
    <source>
        <dbReference type="SAM" id="MobiDB-lite"/>
    </source>
</evidence>
<dbReference type="EnsemblPlants" id="Pp3c11_26830V3.1">
    <property type="protein sequence ID" value="Pp3c11_26830V3.1"/>
    <property type="gene ID" value="Pp3c11_26830"/>
</dbReference>
<dbReference type="CDD" id="cd20069">
    <property type="entry name" value="5TM_Oxa1-like"/>
    <property type="match status" value="1"/>
</dbReference>
<dbReference type="GeneID" id="112288192"/>
<evidence type="ECO:0000259" key="9">
    <source>
        <dbReference type="PROSITE" id="PS50042"/>
    </source>
</evidence>
<evidence type="ECO:0000256" key="6">
    <source>
        <dbReference type="RuleBase" id="RU003945"/>
    </source>
</evidence>
<dbReference type="AlphaFoldDB" id="A9TV43"/>
<reference evidence="11" key="3">
    <citation type="submission" date="2020-12" db="UniProtKB">
        <authorList>
            <consortium name="EnsemblPlants"/>
        </authorList>
    </citation>
    <scope>IDENTIFICATION</scope>
</reference>
<organism evidence="10">
    <name type="scientific">Physcomitrium patens</name>
    <name type="common">Spreading-leaved earth moss</name>
    <name type="synonym">Physcomitrella patens</name>
    <dbReference type="NCBI Taxonomy" id="3218"/>
    <lineage>
        <taxon>Eukaryota</taxon>
        <taxon>Viridiplantae</taxon>
        <taxon>Streptophyta</taxon>
        <taxon>Embryophyta</taxon>
        <taxon>Bryophyta</taxon>
        <taxon>Bryophytina</taxon>
        <taxon>Bryopsida</taxon>
        <taxon>Funariidae</taxon>
        <taxon>Funariales</taxon>
        <taxon>Funariaceae</taxon>
        <taxon>Physcomitrium</taxon>
    </lineage>
</organism>
<keyword evidence="5 8" id="KW-0472">Membrane</keyword>
<dbReference type="GO" id="GO:0032977">
    <property type="term" value="F:membrane insertase activity"/>
    <property type="evidence" value="ECO:0000318"/>
    <property type="project" value="GO_Central"/>
</dbReference>
<feature type="region of interest" description="Disordered" evidence="7">
    <location>
        <begin position="38"/>
        <end position="57"/>
    </location>
</feature>
<protein>
    <recommendedName>
        <fullName evidence="9">Cyclic nucleotide-binding domain-containing protein</fullName>
    </recommendedName>
</protein>
<dbReference type="STRING" id="3218.A9TV43"/>
<comment type="similarity">
    <text evidence="6">Belongs to the OXA1/ALB3/YidC family.</text>
</comment>
<dbReference type="OMA" id="EVEKHAY"/>
<dbReference type="Proteomes" id="UP000006727">
    <property type="component" value="Chromosome 11"/>
</dbReference>
<dbReference type="GO" id="GO:0032979">
    <property type="term" value="P:protein insertion into mitochondrial inner membrane from matrix"/>
    <property type="evidence" value="ECO:0000318"/>
    <property type="project" value="GO_Central"/>
</dbReference>
<keyword evidence="4 8" id="KW-1133">Transmembrane helix</keyword>
<dbReference type="PROSITE" id="PS50042">
    <property type="entry name" value="CNMP_BINDING_3"/>
    <property type="match status" value="1"/>
</dbReference>
<dbReference type="NCBIfam" id="TIGR03592">
    <property type="entry name" value="yidC_oxa1_cterm"/>
    <property type="match status" value="1"/>
</dbReference>
<dbReference type="HOGENOM" id="CLU_029282_4_0_1"/>
<dbReference type="InterPro" id="IPR001708">
    <property type="entry name" value="YidC/ALB3/OXA1/COX18"/>
</dbReference>
<dbReference type="EMBL" id="ABEU02000011">
    <property type="protein sequence ID" value="PNR45869.1"/>
    <property type="molecule type" value="Genomic_DNA"/>
</dbReference>
<feature type="domain" description="Cyclic nucleotide-binding" evidence="9">
    <location>
        <begin position="121"/>
        <end position="169"/>
    </location>
</feature>
<dbReference type="GO" id="GO:0005743">
    <property type="term" value="C:mitochondrial inner membrane"/>
    <property type="evidence" value="ECO:0000318"/>
    <property type="project" value="GO_Central"/>
</dbReference>
<name>A9TV43_PHYPA</name>
<dbReference type="RefSeq" id="XP_024387903.1">
    <property type="nucleotide sequence ID" value="XM_024532135.2"/>
</dbReference>
<keyword evidence="3 6" id="KW-0812">Transmembrane</keyword>
<evidence type="ECO:0000313" key="11">
    <source>
        <dbReference type="EnsemblPlants" id="Pp3c11_26830V3.1"/>
    </source>
</evidence>
<dbReference type="InterPro" id="IPR000595">
    <property type="entry name" value="cNMP-bd_dom"/>
</dbReference>
<accession>A9TV43</accession>
<keyword evidence="12" id="KW-1185">Reference proteome</keyword>
<sequence length="419" mass="45398">MAFLVRRVHPKALFTHQLIASGVRFHTQNHLHAEPSCLNSNLEEDDDDNDTAPISSRPFRNSNFAAVPLGGFGYLAAASGIQSRGRCGMRSSFAAGFLQHRNVCYASTDAVASSTELRFVEGETGDTVQAVAAGGVDQVVSDQVLSAGTSSSLGEVAAAAADCSAPTAALQHLIDFVHTQGGLPWWLSIAATTVGIRVMVLPVLVWQMKATARLTLMRPELERITNTIKESGYDPKVTEVNQKRMKELFAQHNTNPFMPLMGAFVQAPLFISFFFAIRNMAERVPSFKEGGALWFTDLTTADPYFILPIMSGLFTLATIELGAMDGMQGQPMIGKMKMFFRGFAVLIVPLTASFPKALFCYWLTTNVCSLIQTTVLRQPAVKRTLGIPETAHLAPVTPAAVASSVTLNSPPKRGKKSKR</sequence>
<dbReference type="Gramene" id="Pp3c11_26830V3.1">
    <property type="protein sequence ID" value="Pp3c11_26830V3.1"/>
    <property type="gene ID" value="Pp3c11_26830"/>
</dbReference>
<evidence type="ECO:0000256" key="4">
    <source>
        <dbReference type="ARBA" id="ARBA00022989"/>
    </source>
</evidence>
<dbReference type="Gramene" id="Pp3c11_26830V3.4">
    <property type="protein sequence ID" value="Pp3c11_26830V3.4"/>
    <property type="gene ID" value="Pp3c11_26830"/>
</dbReference>
<dbReference type="PaxDb" id="3218-PP1S332_22V6.1"/>
<dbReference type="eggNOG" id="KOG1239">
    <property type="taxonomic scope" value="Eukaryota"/>
</dbReference>
<evidence type="ECO:0000256" key="5">
    <source>
        <dbReference type="ARBA" id="ARBA00023136"/>
    </source>
</evidence>
<comment type="similarity">
    <text evidence="2">Belongs to the OXA1/ALB3/YidC (TC 2.A.9.2) family.</text>
</comment>
<evidence type="ECO:0000313" key="12">
    <source>
        <dbReference type="Proteomes" id="UP000006727"/>
    </source>
</evidence>
<feature type="transmembrane region" description="Helical" evidence="8">
    <location>
        <begin position="304"/>
        <end position="323"/>
    </location>
</feature>
<evidence type="ECO:0000256" key="3">
    <source>
        <dbReference type="ARBA" id="ARBA00022692"/>
    </source>
</evidence>